<evidence type="ECO:0000259" key="17">
    <source>
        <dbReference type="PROSITE" id="PS50995"/>
    </source>
</evidence>
<dbReference type="Pfam" id="PF02801">
    <property type="entry name" value="Ketoacyl-synt_C"/>
    <property type="match status" value="1"/>
</dbReference>
<dbReference type="GO" id="GO:0009423">
    <property type="term" value="P:chorismate biosynthetic process"/>
    <property type="evidence" value="ECO:0007669"/>
    <property type="project" value="UniProtKB-UniPathway"/>
</dbReference>
<dbReference type="InterPro" id="IPR000453">
    <property type="entry name" value="Chorismate_synth"/>
</dbReference>
<evidence type="ECO:0000256" key="3">
    <source>
        <dbReference type="ARBA" id="ARBA00008014"/>
    </source>
</evidence>
<organism evidence="19 20">
    <name type="scientific">Glossina palpalis gambiensis</name>
    <dbReference type="NCBI Taxonomy" id="67801"/>
    <lineage>
        <taxon>Eukaryota</taxon>
        <taxon>Metazoa</taxon>
        <taxon>Ecdysozoa</taxon>
        <taxon>Arthropoda</taxon>
        <taxon>Hexapoda</taxon>
        <taxon>Insecta</taxon>
        <taxon>Pterygota</taxon>
        <taxon>Neoptera</taxon>
        <taxon>Endopterygota</taxon>
        <taxon>Diptera</taxon>
        <taxon>Brachycera</taxon>
        <taxon>Muscomorpha</taxon>
        <taxon>Hippoboscoidea</taxon>
        <taxon>Glossinidae</taxon>
        <taxon>Glossina</taxon>
    </lineage>
</organism>
<dbReference type="Proteomes" id="UP000092460">
    <property type="component" value="Unassembled WGS sequence"/>
</dbReference>
<keyword evidence="14" id="KW-0012">Acyltransferase</keyword>
<dbReference type="EnsemblMetazoa" id="GPPI049918-RA">
    <property type="protein sequence ID" value="GPPI049918-PA"/>
    <property type="gene ID" value="GPPI049918"/>
</dbReference>
<comment type="pathway">
    <text evidence="2 15">Metabolic intermediate biosynthesis; chorismate biosynthesis; chorismate from D-erythrose 4-phosphate and phosphoenolpyruvate: step 7/7.</text>
</comment>
<evidence type="ECO:0000313" key="19">
    <source>
        <dbReference type="EnsemblMetazoa" id="GPPI049918-PA"/>
    </source>
</evidence>
<dbReference type="Pfam" id="PF01264">
    <property type="entry name" value="Chorismate_synt"/>
    <property type="match status" value="1"/>
</dbReference>
<keyword evidence="10" id="KW-0276">Fatty acid metabolism</keyword>
<evidence type="ECO:0000256" key="7">
    <source>
        <dbReference type="ARBA" id="ARBA00022516"/>
    </source>
</evidence>
<dbReference type="InterPro" id="IPR014030">
    <property type="entry name" value="Ketoacyl_synth_N"/>
</dbReference>
<evidence type="ECO:0000256" key="5">
    <source>
        <dbReference type="ARBA" id="ARBA00011738"/>
    </source>
</evidence>
<dbReference type="PROSITE" id="PS50995">
    <property type="entry name" value="HTH_MARR_2"/>
    <property type="match status" value="1"/>
</dbReference>
<comment type="similarity">
    <text evidence="3 15">Belongs to the chorismate synthase family.</text>
</comment>
<dbReference type="EC" id="4.2.3.5" evidence="15"/>
<accession>A0A1B0C5T0</accession>
<dbReference type="InterPro" id="IPR014031">
    <property type="entry name" value="Ketoacyl_synth_C"/>
</dbReference>
<evidence type="ECO:0000259" key="18">
    <source>
        <dbReference type="PROSITE" id="PS52004"/>
    </source>
</evidence>
<keyword evidence="12 15" id="KW-0057">Aromatic amino acid biosynthesis</keyword>
<evidence type="ECO:0000256" key="16">
    <source>
        <dbReference type="RuleBase" id="RU003694"/>
    </source>
</evidence>
<evidence type="ECO:0000256" key="6">
    <source>
        <dbReference type="ARBA" id="ARBA00022490"/>
    </source>
</evidence>
<evidence type="ECO:0000256" key="8">
    <source>
        <dbReference type="ARBA" id="ARBA00022605"/>
    </source>
</evidence>
<dbReference type="InterPro" id="IPR016039">
    <property type="entry name" value="Thiolase-like"/>
</dbReference>
<name>A0A1B0C5T0_9MUSC</name>
<protein>
    <recommendedName>
        <fullName evidence="15">Chorismate synthase</fullName>
        <ecNumber evidence="15">4.2.3.5</ecNumber>
    </recommendedName>
</protein>
<dbReference type="InterPro" id="IPR036390">
    <property type="entry name" value="WH_DNA-bd_sf"/>
</dbReference>
<evidence type="ECO:0000256" key="15">
    <source>
        <dbReference type="RuleBase" id="RU000605"/>
    </source>
</evidence>
<dbReference type="EMBL" id="JXJN01026220">
    <property type="status" value="NOT_ANNOTATED_CDS"/>
    <property type="molecule type" value="Genomic_DNA"/>
</dbReference>
<evidence type="ECO:0000256" key="2">
    <source>
        <dbReference type="ARBA" id="ARBA00005044"/>
    </source>
</evidence>
<keyword evidence="13 15" id="KW-0456">Lyase</keyword>
<dbReference type="NCBIfam" id="TIGR00033">
    <property type="entry name" value="aroC"/>
    <property type="match status" value="1"/>
</dbReference>
<dbReference type="FunFam" id="3.40.47.10:FF:000006">
    <property type="entry name" value="3-oxoacyl-[acyl-carrier-protein] synthase I"/>
    <property type="match status" value="1"/>
</dbReference>
<dbReference type="SUPFAM" id="SSF46785">
    <property type="entry name" value="Winged helix' DNA-binding domain"/>
    <property type="match status" value="1"/>
</dbReference>
<dbReference type="CDD" id="cd07304">
    <property type="entry name" value="Chorismate_synthase"/>
    <property type="match status" value="1"/>
</dbReference>
<keyword evidence="9 16" id="KW-0808">Transferase</keyword>
<dbReference type="InterPro" id="IPR000835">
    <property type="entry name" value="HTH_MarR-typ"/>
</dbReference>
<dbReference type="GO" id="GO:0003700">
    <property type="term" value="F:DNA-binding transcription factor activity"/>
    <property type="evidence" value="ECO:0007669"/>
    <property type="project" value="InterPro"/>
</dbReference>
<comment type="subunit">
    <text evidence="5">Homodimer.</text>
</comment>
<dbReference type="Gene3D" id="3.60.150.10">
    <property type="entry name" value="Chorismate synthase AroC"/>
    <property type="match status" value="1"/>
</dbReference>
<dbReference type="GO" id="GO:0004315">
    <property type="term" value="F:3-oxoacyl-[acyl-carrier-protein] synthase activity"/>
    <property type="evidence" value="ECO:0007669"/>
    <property type="project" value="InterPro"/>
</dbReference>
<dbReference type="InterPro" id="IPR035904">
    <property type="entry name" value="Chorismate_synth_AroC_sf"/>
</dbReference>
<keyword evidence="6" id="KW-0963">Cytoplasm</keyword>
<dbReference type="HAMAP" id="MF_00300">
    <property type="entry name" value="Chorismate_synth"/>
    <property type="match status" value="1"/>
</dbReference>
<dbReference type="Pfam" id="PF00109">
    <property type="entry name" value="ketoacyl-synt"/>
    <property type="match status" value="1"/>
</dbReference>
<dbReference type="SUPFAM" id="SSF103263">
    <property type="entry name" value="Chorismate synthase, AroC"/>
    <property type="match status" value="1"/>
</dbReference>
<comment type="subcellular location">
    <subcellularLocation>
        <location evidence="1">Cytoplasm</location>
    </subcellularLocation>
</comment>
<dbReference type="GO" id="GO:0006633">
    <property type="term" value="P:fatty acid biosynthetic process"/>
    <property type="evidence" value="ECO:0007669"/>
    <property type="project" value="InterPro"/>
</dbReference>
<evidence type="ECO:0000256" key="9">
    <source>
        <dbReference type="ARBA" id="ARBA00022679"/>
    </source>
</evidence>
<dbReference type="Gene3D" id="1.10.10.10">
    <property type="entry name" value="Winged helix-like DNA-binding domain superfamily/Winged helix DNA-binding domain"/>
    <property type="match status" value="1"/>
</dbReference>
<dbReference type="InterPro" id="IPR018201">
    <property type="entry name" value="Ketoacyl_synth_AS"/>
</dbReference>
<feature type="domain" description="HTH marR-type" evidence="17">
    <location>
        <begin position="675"/>
        <end position="818"/>
    </location>
</feature>
<dbReference type="GO" id="GO:0005829">
    <property type="term" value="C:cytosol"/>
    <property type="evidence" value="ECO:0007669"/>
    <property type="project" value="TreeGrafter"/>
</dbReference>
<sequence>MSGNSIGTILRLTTFGESHGEAIGGILDGVPPKIPICNMEIQKELNRRRPGQSKYISQRKEKDLVKIFSGIFEGYTTGTSIGLIIKNENYITEDYDNIKNVYRPNHADFSYFKKYGIRDYRGGGRSSARETAIRVAAGAIAKKYLYQKYNLKIIGFLKQIGKVKCNIIDLKQIEKNAFFSPDPGCIPILINLIKNLNKKGDSIGAKIGIIIKNVPIGLGDPIFDKLDATLAHSLMSINAVKGIEIGDGFSCVKKYGSNSYDEITPKGFKNNHSGGILGGISTGQNILISLAIKPTSSIKIPMKTINTHGISKIIQINGRHDPCIGIRAIPVAEAMVALTLMDHDLRDQAHIGNNKHEVLSSLKAGRSGITFSQELKDSGMRSNIWGDIKLDLSGKINRKISRFMSDASIYAYLSMEQAIEDARLTKNMISNNRTGLIVGSGGGSPKNQVAGSDAMRFRGLRGVGPYIVTKAMASGISACLATPFQIRGINYSITSACSTSAHCIGNAVEMIKFGKQDLIFAGGGEELCWEMACEFDAMGALSTHYNSNPKKASRAYDISRDGFVISGGGGIIVVEELEHALSRNAHVYAEIIGYGATSDGADMVTPSGEGAMRCMQIALNNVNSPIDYLNTHGTSTIIGDIKELWAIRKTFKNEKPMLSSTKSMTGHSLGASGVHEIIFSILMLNNNFIAPSINIENLDKQASDMNIITEYLKCELNTVMSNSFGFGGKTSATDIKNYMGFSSRTVVTVLDALEKEEMLKRQQSPTDRRVKYVYITEKGLEKLKIAENTHKIILNRIFSPLSPIQLEQFKEVCNTLESKNQQ</sequence>
<reference evidence="20" key="1">
    <citation type="submission" date="2015-01" db="EMBL/GenBank/DDBJ databases">
        <authorList>
            <person name="Aksoy S."/>
            <person name="Warren W."/>
            <person name="Wilson R.K."/>
        </authorList>
    </citation>
    <scope>NUCLEOTIDE SEQUENCE [LARGE SCALE GENOMIC DNA]</scope>
    <source>
        <strain evidence="20">IAEA</strain>
    </source>
</reference>
<evidence type="ECO:0000256" key="1">
    <source>
        <dbReference type="ARBA" id="ARBA00004496"/>
    </source>
</evidence>
<dbReference type="PROSITE" id="PS00787">
    <property type="entry name" value="CHORISMATE_SYNTHASE_1"/>
    <property type="match status" value="1"/>
</dbReference>
<dbReference type="Gene3D" id="3.40.47.10">
    <property type="match status" value="2"/>
</dbReference>
<dbReference type="PROSITE" id="PS00789">
    <property type="entry name" value="CHORISMATE_SYNTHASE_3"/>
    <property type="match status" value="1"/>
</dbReference>
<reference evidence="19" key="2">
    <citation type="submission" date="2020-05" db="UniProtKB">
        <authorList>
            <consortium name="EnsemblMetazoa"/>
        </authorList>
    </citation>
    <scope>IDENTIFICATION</scope>
    <source>
        <strain evidence="19">IAEA</strain>
    </source>
</reference>
<proteinExistence type="inferred from homology"/>
<dbReference type="AlphaFoldDB" id="A0A1B0C5T0"/>
<evidence type="ECO:0000256" key="11">
    <source>
        <dbReference type="ARBA" id="ARBA00023098"/>
    </source>
</evidence>
<dbReference type="PROSITE" id="PS00606">
    <property type="entry name" value="KS3_1"/>
    <property type="match status" value="1"/>
</dbReference>
<dbReference type="NCBIfam" id="NF005935">
    <property type="entry name" value="PRK07967.1"/>
    <property type="match status" value="1"/>
</dbReference>
<dbReference type="GO" id="GO:0009073">
    <property type="term" value="P:aromatic amino acid family biosynthetic process"/>
    <property type="evidence" value="ECO:0007669"/>
    <property type="project" value="UniProtKB-KW"/>
</dbReference>
<dbReference type="VEuPathDB" id="VectorBase:GPPI049918"/>
<evidence type="ECO:0000256" key="14">
    <source>
        <dbReference type="ARBA" id="ARBA00023315"/>
    </source>
</evidence>
<dbReference type="PANTHER" id="PTHR21085">
    <property type="entry name" value="CHORISMATE SYNTHASE"/>
    <property type="match status" value="1"/>
</dbReference>
<comment type="cofactor">
    <cofactor evidence="15">
        <name>FMNH2</name>
        <dbReference type="ChEBI" id="CHEBI:57618"/>
    </cofactor>
    <text evidence="15">Reduced FMN (FMNH(2)).</text>
</comment>
<keyword evidence="20" id="KW-1185">Reference proteome</keyword>
<dbReference type="InterPro" id="IPR020541">
    <property type="entry name" value="Chorismate_synthase_CS"/>
</dbReference>
<evidence type="ECO:0000313" key="20">
    <source>
        <dbReference type="Proteomes" id="UP000092460"/>
    </source>
</evidence>
<keyword evidence="8 15" id="KW-0028">Amino-acid biosynthesis</keyword>
<evidence type="ECO:0000256" key="10">
    <source>
        <dbReference type="ARBA" id="ARBA00022832"/>
    </source>
</evidence>
<keyword evidence="7" id="KW-0444">Lipid biosynthesis</keyword>
<dbReference type="GO" id="GO:0010181">
    <property type="term" value="F:FMN binding"/>
    <property type="evidence" value="ECO:0007669"/>
    <property type="project" value="TreeGrafter"/>
</dbReference>
<dbReference type="PROSITE" id="PS00788">
    <property type="entry name" value="CHORISMATE_SYNTHASE_2"/>
    <property type="match status" value="1"/>
</dbReference>
<dbReference type="GO" id="GO:0004107">
    <property type="term" value="F:chorismate synthase activity"/>
    <property type="evidence" value="ECO:0007669"/>
    <property type="project" value="UniProtKB-EC"/>
</dbReference>
<dbReference type="PROSITE" id="PS52004">
    <property type="entry name" value="KS3_2"/>
    <property type="match status" value="1"/>
</dbReference>
<evidence type="ECO:0000256" key="12">
    <source>
        <dbReference type="ARBA" id="ARBA00023141"/>
    </source>
</evidence>
<dbReference type="CDD" id="cd00834">
    <property type="entry name" value="KAS_I_II"/>
    <property type="match status" value="1"/>
</dbReference>
<dbReference type="UniPathway" id="UPA00053">
    <property type="reaction ID" value="UER00090"/>
</dbReference>
<dbReference type="GO" id="GO:0008652">
    <property type="term" value="P:amino acid biosynthetic process"/>
    <property type="evidence" value="ECO:0007669"/>
    <property type="project" value="UniProtKB-KW"/>
</dbReference>
<keyword evidence="11" id="KW-0443">Lipid metabolism</keyword>
<comment type="catalytic activity">
    <reaction evidence="15">
        <text>5-O-(1-carboxyvinyl)-3-phosphoshikimate = chorismate + phosphate</text>
        <dbReference type="Rhea" id="RHEA:21020"/>
        <dbReference type="ChEBI" id="CHEBI:29748"/>
        <dbReference type="ChEBI" id="CHEBI:43474"/>
        <dbReference type="ChEBI" id="CHEBI:57701"/>
        <dbReference type="EC" id="4.2.3.5"/>
    </reaction>
</comment>
<dbReference type="SUPFAM" id="SSF53901">
    <property type="entry name" value="Thiolase-like"/>
    <property type="match status" value="2"/>
</dbReference>
<comment type="similarity">
    <text evidence="4 16">Belongs to the thiolase-like superfamily. Beta-ketoacyl-ACP synthases family.</text>
</comment>
<dbReference type="SMART" id="SM00347">
    <property type="entry name" value="HTH_MARR"/>
    <property type="match status" value="1"/>
</dbReference>
<dbReference type="NCBIfam" id="NF003793">
    <property type="entry name" value="PRK05382.1"/>
    <property type="match status" value="1"/>
</dbReference>
<dbReference type="STRING" id="67801.A0A1B0C5T0"/>
<dbReference type="PANTHER" id="PTHR21085:SF0">
    <property type="entry name" value="CHORISMATE SYNTHASE"/>
    <property type="match status" value="1"/>
</dbReference>
<dbReference type="InterPro" id="IPR000794">
    <property type="entry name" value="Beta-ketoacyl_synthase"/>
</dbReference>
<dbReference type="InterPro" id="IPR020841">
    <property type="entry name" value="PKS_Beta-ketoAc_synthase_dom"/>
</dbReference>
<evidence type="ECO:0000256" key="13">
    <source>
        <dbReference type="ARBA" id="ARBA00023239"/>
    </source>
</evidence>
<dbReference type="Pfam" id="PF01047">
    <property type="entry name" value="MarR"/>
    <property type="match status" value="1"/>
</dbReference>
<dbReference type="InterPro" id="IPR036388">
    <property type="entry name" value="WH-like_DNA-bd_sf"/>
</dbReference>
<feature type="domain" description="Ketosynthase family 3 (KS3)" evidence="18">
    <location>
        <begin position="333"/>
        <end position="737"/>
    </location>
</feature>
<evidence type="ECO:0000256" key="4">
    <source>
        <dbReference type="ARBA" id="ARBA00008467"/>
    </source>
</evidence>
<dbReference type="SMART" id="SM00825">
    <property type="entry name" value="PKS_KS"/>
    <property type="match status" value="1"/>
</dbReference>